<keyword evidence="3" id="KW-1185">Reference proteome</keyword>
<protein>
    <submittedName>
        <fullName evidence="2">Uncharacterized protein</fullName>
    </submittedName>
</protein>
<organism evidence="2 3">
    <name type="scientific">Lithospermum erythrorhizon</name>
    <name type="common">Purple gromwell</name>
    <name type="synonym">Lithospermum officinale var. erythrorhizon</name>
    <dbReference type="NCBI Taxonomy" id="34254"/>
    <lineage>
        <taxon>Eukaryota</taxon>
        <taxon>Viridiplantae</taxon>
        <taxon>Streptophyta</taxon>
        <taxon>Embryophyta</taxon>
        <taxon>Tracheophyta</taxon>
        <taxon>Spermatophyta</taxon>
        <taxon>Magnoliopsida</taxon>
        <taxon>eudicotyledons</taxon>
        <taxon>Gunneridae</taxon>
        <taxon>Pentapetalae</taxon>
        <taxon>asterids</taxon>
        <taxon>lamiids</taxon>
        <taxon>Boraginales</taxon>
        <taxon>Boraginaceae</taxon>
        <taxon>Boraginoideae</taxon>
        <taxon>Lithospermeae</taxon>
        <taxon>Lithospermum</taxon>
    </lineage>
</organism>
<evidence type="ECO:0000313" key="2">
    <source>
        <dbReference type="EMBL" id="GAA0183992.1"/>
    </source>
</evidence>
<feature type="compositionally biased region" description="Acidic residues" evidence="1">
    <location>
        <begin position="67"/>
        <end position="80"/>
    </location>
</feature>
<reference evidence="2 3" key="1">
    <citation type="submission" date="2024-01" db="EMBL/GenBank/DDBJ databases">
        <title>The complete chloroplast genome sequence of Lithospermum erythrorhizon: insights into the phylogenetic relationship among Boraginaceae species and the maternal lineages of purple gromwells.</title>
        <authorList>
            <person name="Okada T."/>
            <person name="Watanabe K."/>
        </authorList>
    </citation>
    <scope>NUCLEOTIDE SEQUENCE [LARGE SCALE GENOMIC DNA]</scope>
</reference>
<gene>
    <name evidence="2" type="ORF">LIER_31309</name>
</gene>
<accession>A0AAV3RUK2</accession>
<proteinExistence type="predicted"/>
<dbReference type="Proteomes" id="UP001454036">
    <property type="component" value="Unassembled WGS sequence"/>
</dbReference>
<feature type="compositionally biased region" description="Polar residues" evidence="1">
    <location>
        <begin position="84"/>
        <end position="94"/>
    </location>
</feature>
<evidence type="ECO:0000313" key="3">
    <source>
        <dbReference type="Proteomes" id="UP001454036"/>
    </source>
</evidence>
<name>A0AAV3RUK2_LITER</name>
<sequence>MRISTKEGMEKYRLKLVRSSSKNATGKDSRMMVGVSPGFSEFSPAWELPAIERLWEYFEGREGVYDRDEEVEDEGVEDEDTNLRENGNMESSGQMKIKYT</sequence>
<comment type="caution">
    <text evidence="2">The sequence shown here is derived from an EMBL/GenBank/DDBJ whole genome shotgun (WGS) entry which is preliminary data.</text>
</comment>
<feature type="region of interest" description="Disordered" evidence="1">
    <location>
        <begin position="66"/>
        <end position="100"/>
    </location>
</feature>
<dbReference type="EMBL" id="BAABME010011585">
    <property type="protein sequence ID" value="GAA0183992.1"/>
    <property type="molecule type" value="Genomic_DNA"/>
</dbReference>
<dbReference type="AlphaFoldDB" id="A0AAV3RUK2"/>
<evidence type="ECO:0000256" key="1">
    <source>
        <dbReference type="SAM" id="MobiDB-lite"/>
    </source>
</evidence>